<keyword evidence="2" id="KW-1185">Reference proteome</keyword>
<evidence type="ECO:0000313" key="2">
    <source>
        <dbReference type="Proteomes" id="UP001162992"/>
    </source>
</evidence>
<comment type="caution">
    <text evidence="1">The sequence shown here is derived from an EMBL/GenBank/DDBJ whole genome shotgun (WGS) entry which is preliminary data.</text>
</comment>
<name>A0ACC2BYJ9_DIPCM</name>
<accession>A0ACC2BYJ9</accession>
<organism evidence="1 2">
    <name type="scientific">Diphasiastrum complanatum</name>
    <name type="common">Issler's clubmoss</name>
    <name type="synonym">Lycopodium complanatum</name>
    <dbReference type="NCBI Taxonomy" id="34168"/>
    <lineage>
        <taxon>Eukaryota</taxon>
        <taxon>Viridiplantae</taxon>
        <taxon>Streptophyta</taxon>
        <taxon>Embryophyta</taxon>
        <taxon>Tracheophyta</taxon>
        <taxon>Lycopodiopsida</taxon>
        <taxon>Lycopodiales</taxon>
        <taxon>Lycopodiaceae</taxon>
        <taxon>Lycopodioideae</taxon>
        <taxon>Diphasiastrum</taxon>
    </lineage>
</organism>
<protein>
    <submittedName>
        <fullName evidence="1">Uncharacterized protein</fullName>
    </submittedName>
</protein>
<evidence type="ECO:0000313" key="1">
    <source>
        <dbReference type="EMBL" id="KAJ7534814.1"/>
    </source>
</evidence>
<proteinExistence type="predicted"/>
<gene>
    <name evidence="1" type="ORF">O6H91_12G004700</name>
</gene>
<dbReference type="Proteomes" id="UP001162992">
    <property type="component" value="Chromosome 12"/>
</dbReference>
<dbReference type="EMBL" id="CM055103">
    <property type="protein sequence ID" value="KAJ7534814.1"/>
    <property type="molecule type" value="Genomic_DNA"/>
</dbReference>
<reference evidence="2" key="1">
    <citation type="journal article" date="2024" name="Proc. Natl. Acad. Sci. U.S.A.">
        <title>Extraordinary preservation of gene collinearity over three hundred million years revealed in homosporous lycophytes.</title>
        <authorList>
            <person name="Li C."/>
            <person name="Wickell D."/>
            <person name="Kuo L.Y."/>
            <person name="Chen X."/>
            <person name="Nie B."/>
            <person name="Liao X."/>
            <person name="Peng D."/>
            <person name="Ji J."/>
            <person name="Jenkins J."/>
            <person name="Williams M."/>
            <person name="Shu S."/>
            <person name="Plott C."/>
            <person name="Barry K."/>
            <person name="Rajasekar S."/>
            <person name="Grimwood J."/>
            <person name="Han X."/>
            <person name="Sun S."/>
            <person name="Hou Z."/>
            <person name="He W."/>
            <person name="Dai G."/>
            <person name="Sun C."/>
            <person name="Schmutz J."/>
            <person name="Leebens-Mack J.H."/>
            <person name="Li F.W."/>
            <person name="Wang L."/>
        </authorList>
    </citation>
    <scope>NUCLEOTIDE SEQUENCE [LARGE SCALE GENOMIC DNA]</scope>
    <source>
        <strain evidence="2">cv. PW_Plant_1</strain>
    </source>
</reference>
<sequence>MAASGDGGADMEVEAFRRLYPARFYQRYLDAAVRPDARLLNRARSTSISLGPVPTADGSALVKVGNTTMLAGVKLEVMTPSSEGPDLGQVVVEFHMPPICSPQSRPGRPAEAACTITEQLTNALKSSELVDLHELSIAPGKAAWMAYLDIYCLDADGSLLDAALLASVSALAHLQIPSVAMTEEGTVIPALPETGISNHLSNDKHLQQPTVSEQRRLKLGAIPWSLTCALYKKHVLADPTAEEETVLHTILTVIIDSSGRLVAFYKPGGSIPATTNIIQECISLAKRRSKELQRSLDEAITQYESET</sequence>